<proteinExistence type="predicted"/>
<feature type="chain" id="PRO_5039319862" evidence="1">
    <location>
        <begin position="26"/>
        <end position="184"/>
    </location>
</feature>
<evidence type="ECO:0000313" key="2">
    <source>
        <dbReference type="EMBL" id="SBS70613.1"/>
    </source>
</evidence>
<name>A0A1Y5NW86_9MYCO</name>
<dbReference type="PROSITE" id="PS51257">
    <property type="entry name" value="PROKAR_LIPOPROTEIN"/>
    <property type="match status" value="1"/>
</dbReference>
<evidence type="ECO:0000256" key="1">
    <source>
        <dbReference type="SAM" id="SignalP"/>
    </source>
</evidence>
<reference evidence="2" key="1">
    <citation type="submission" date="2016-03" db="EMBL/GenBank/DDBJ databases">
        <authorList>
            <person name="Ploux O."/>
        </authorList>
    </citation>
    <scope>NUCLEOTIDE SEQUENCE</scope>
    <source>
        <strain evidence="2">UC10</strain>
    </source>
</reference>
<dbReference type="AlphaFoldDB" id="A0A1Y5NW86"/>
<keyword evidence="1" id="KW-0732">Signal</keyword>
<accession>A0A1Y5NW86</accession>
<gene>
    <name evidence="2" type="ORF">MHPYR_10226</name>
</gene>
<dbReference type="EMBL" id="FLQS01000001">
    <property type="protein sequence ID" value="SBS70613.1"/>
    <property type="molecule type" value="Genomic_DNA"/>
</dbReference>
<protein>
    <submittedName>
        <fullName evidence="2">Uncharacterized protein</fullName>
    </submittedName>
</protein>
<sequence length="184" mass="19233">MKQTHSTVPSSLSLGCALLAAVTYASVGFAPTAVAEPVRVPCGVLDQVRESLDNDINAGIGGVRIVISSPYASGAAQQRDTNVKLAMISHGVHYMEDVNGPGIVPGLEPALVDLRRASDDMRDAVGALFVISGGSGYGYGYGGYGPTVSNAWPQPSTWTAIDYADQKKDDIYALVNGFQPTCQP</sequence>
<organism evidence="2">
    <name type="scientific">uncultured Mycobacterium sp</name>
    <dbReference type="NCBI Taxonomy" id="171292"/>
    <lineage>
        <taxon>Bacteria</taxon>
        <taxon>Bacillati</taxon>
        <taxon>Actinomycetota</taxon>
        <taxon>Actinomycetes</taxon>
        <taxon>Mycobacteriales</taxon>
        <taxon>Mycobacteriaceae</taxon>
        <taxon>Mycobacterium</taxon>
        <taxon>environmental samples</taxon>
    </lineage>
</organism>
<feature type="signal peptide" evidence="1">
    <location>
        <begin position="1"/>
        <end position="25"/>
    </location>
</feature>